<name>A0A182IK73_ANOAO</name>
<sequence>MATMICNGNGTILRYDGWGGEPKGPGLANLRCKSRTKLLSFGSTSSVLVAWQVKMEFRSERWIAGQSSRFSMTSPELCSYCSSTRMPLMSHLTEGCGRPLPVGTAESSLLDV</sequence>
<proteinExistence type="predicted"/>
<organism evidence="1">
    <name type="scientific">Anopheles atroparvus</name>
    <name type="common">European mosquito</name>
    <dbReference type="NCBI Taxonomy" id="41427"/>
    <lineage>
        <taxon>Eukaryota</taxon>
        <taxon>Metazoa</taxon>
        <taxon>Ecdysozoa</taxon>
        <taxon>Arthropoda</taxon>
        <taxon>Hexapoda</taxon>
        <taxon>Insecta</taxon>
        <taxon>Pterygota</taxon>
        <taxon>Neoptera</taxon>
        <taxon>Endopterygota</taxon>
        <taxon>Diptera</taxon>
        <taxon>Nematocera</taxon>
        <taxon>Culicoidea</taxon>
        <taxon>Culicidae</taxon>
        <taxon>Anophelinae</taxon>
        <taxon>Anopheles</taxon>
    </lineage>
</organism>
<dbReference type="AlphaFoldDB" id="A0A182IK73"/>
<evidence type="ECO:0000313" key="1">
    <source>
        <dbReference type="EnsemblMetazoa" id="AATE000708-PA.1"/>
    </source>
</evidence>
<reference evidence="1" key="1">
    <citation type="submission" date="2022-08" db="UniProtKB">
        <authorList>
            <consortium name="EnsemblMetazoa"/>
        </authorList>
    </citation>
    <scope>IDENTIFICATION</scope>
    <source>
        <strain evidence="1">EBRO</strain>
    </source>
</reference>
<dbReference type="VEuPathDB" id="VectorBase:AATE000708"/>
<protein>
    <submittedName>
        <fullName evidence="1">Uncharacterized protein</fullName>
    </submittedName>
</protein>
<dbReference type="EnsemblMetazoa" id="AATE000708-RA">
    <property type="protein sequence ID" value="AATE000708-PA.1"/>
    <property type="gene ID" value="AATE000708"/>
</dbReference>
<accession>A0A182IK73</accession>